<protein>
    <submittedName>
        <fullName evidence="1">Uncharacterized protein</fullName>
    </submittedName>
</protein>
<accession>A0A8H3I6C4</accession>
<dbReference type="EMBL" id="CAJNJQ010006513">
    <property type="protein sequence ID" value="CAE7230172.1"/>
    <property type="molecule type" value="Genomic_DNA"/>
</dbReference>
<evidence type="ECO:0000313" key="2">
    <source>
        <dbReference type="Proteomes" id="UP000663827"/>
    </source>
</evidence>
<dbReference type="AlphaFoldDB" id="A0A8H3I6C4"/>
<gene>
    <name evidence="1" type="ORF">RDB_LOCUS184479</name>
</gene>
<name>A0A8H3I6C4_9AGAM</name>
<comment type="caution">
    <text evidence="1">The sequence shown here is derived from an EMBL/GenBank/DDBJ whole genome shotgun (WGS) entry which is preliminary data.</text>
</comment>
<evidence type="ECO:0000313" key="1">
    <source>
        <dbReference type="EMBL" id="CAE7230172.1"/>
    </source>
</evidence>
<dbReference type="Proteomes" id="UP000663827">
    <property type="component" value="Unassembled WGS sequence"/>
</dbReference>
<proteinExistence type="predicted"/>
<organism evidence="1 2">
    <name type="scientific">Rhizoctonia solani</name>
    <dbReference type="NCBI Taxonomy" id="456999"/>
    <lineage>
        <taxon>Eukaryota</taxon>
        <taxon>Fungi</taxon>
        <taxon>Dikarya</taxon>
        <taxon>Basidiomycota</taxon>
        <taxon>Agaricomycotina</taxon>
        <taxon>Agaricomycetes</taxon>
        <taxon>Cantharellales</taxon>
        <taxon>Ceratobasidiaceae</taxon>
        <taxon>Rhizoctonia</taxon>
    </lineage>
</organism>
<reference evidence="1" key="1">
    <citation type="submission" date="2021-01" db="EMBL/GenBank/DDBJ databases">
        <authorList>
            <person name="Kaushik A."/>
        </authorList>
    </citation>
    <scope>NUCLEOTIDE SEQUENCE</scope>
    <source>
        <strain evidence="1">AG5</strain>
    </source>
</reference>
<sequence>MHDEVQRVLRTLLLRSQLGSALKKGLHHILLSGFLSAKLAVTVNQVELPCPYSLYKCRKFCLCFLQRQLLISALRASAEMRGGATNNTQKELWRDAWRDAWRGTWIDVCRFVQRLTTPNDTLPNIDGAIGWFPKKWSEKNIDPAMIQWKNAWDEVHAFSAQYTTTVTICITTTVMAQLTDMAPEQLILDVNTQDWKSSGPPEGPLSLQEFIRNRMQDHFEMVGRFGFGSSQDLIIRAEEAMCEIWVASLGIIDSGRFRSQRAYAGHAAA</sequence>